<evidence type="ECO:0000256" key="2">
    <source>
        <dbReference type="ARBA" id="ARBA00005062"/>
    </source>
</evidence>
<feature type="binding site" evidence="12">
    <location>
        <begin position="7"/>
        <end position="14"/>
    </location>
    <ligand>
        <name>NADP(+)</name>
        <dbReference type="ChEBI" id="CHEBI:58349"/>
    </ligand>
</feature>
<comment type="similarity">
    <text evidence="3 14">Belongs to the homoserine dehydrogenase family.</text>
</comment>
<dbReference type="GO" id="GO:0004412">
    <property type="term" value="F:homoserine dehydrogenase activity"/>
    <property type="evidence" value="ECO:0007669"/>
    <property type="project" value="UniProtKB-EC"/>
</dbReference>
<comment type="pathway">
    <text evidence="2 13">Amino-acid biosynthesis; L-methionine biosynthesis via de novo pathway; L-homoserine from L-aspartate: step 3/3.</text>
</comment>
<dbReference type="UniPathway" id="UPA00050">
    <property type="reaction ID" value="UER00063"/>
</dbReference>
<dbReference type="NCBIfam" id="NF004976">
    <property type="entry name" value="PRK06349.1"/>
    <property type="match status" value="1"/>
</dbReference>
<reference evidence="16" key="1">
    <citation type="submission" date="2020-01" db="EMBL/GenBank/DDBJ databases">
        <authorList>
            <person name="Meier V. D."/>
            <person name="Meier V D."/>
        </authorList>
    </citation>
    <scope>NUCLEOTIDE SEQUENCE</scope>
    <source>
        <strain evidence="16">HLG_WM_MAG_12</strain>
    </source>
</reference>
<evidence type="ECO:0000256" key="5">
    <source>
        <dbReference type="ARBA" id="ARBA00013376"/>
    </source>
</evidence>
<dbReference type="GO" id="GO:0009088">
    <property type="term" value="P:threonine biosynthetic process"/>
    <property type="evidence" value="ECO:0007669"/>
    <property type="project" value="UniProtKB-UniPathway"/>
</dbReference>
<dbReference type="PROSITE" id="PS51671">
    <property type="entry name" value="ACT"/>
    <property type="match status" value="1"/>
</dbReference>
<dbReference type="InterPro" id="IPR045865">
    <property type="entry name" value="ACT-like_dom_sf"/>
</dbReference>
<evidence type="ECO:0000256" key="3">
    <source>
        <dbReference type="ARBA" id="ARBA00006753"/>
    </source>
</evidence>
<evidence type="ECO:0000256" key="11">
    <source>
        <dbReference type="PIRSR" id="PIRSR000098-1"/>
    </source>
</evidence>
<dbReference type="EMBL" id="CACVAW010000032">
    <property type="protein sequence ID" value="CAA6808553.1"/>
    <property type="molecule type" value="Genomic_DNA"/>
</dbReference>
<dbReference type="Pfam" id="PF01842">
    <property type="entry name" value="ACT"/>
    <property type="match status" value="1"/>
</dbReference>
<keyword evidence="10 13" id="KW-0486">Methionine biosynthesis</keyword>
<dbReference type="SUPFAM" id="SSF51735">
    <property type="entry name" value="NAD(P)-binding Rossmann-fold domains"/>
    <property type="match status" value="1"/>
</dbReference>
<dbReference type="PROSITE" id="PS01042">
    <property type="entry name" value="HOMOSER_DHGENASE"/>
    <property type="match status" value="1"/>
</dbReference>
<evidence type="ECO:0000256" key="10">
    <source>
        <dbReference type="ARBA" id="ARBA00023167"/>
    </source>
</evidence>
<evidence type="ECO:0000256" key="13">
    <source>
        <dbReference type="RuleBase" id="RU000579"/>
    </source>
</evidence>
<dbReference type="SUPFAM" id="SSF55021">
    <property type="entry name" value="ACT-like"/>
    <property type="match status" value="1"/>
</dbReference>
<evidence type="ECO:0000256" key="8">
    <source>
        <dbReference type="ARBA" id="ARBA00022857"/>
    </source>
</evidence>
<dbReference type="Pfam" id="PF00742">
    <property type="entry name" value="Homoserine_dh"/>
    <property type="match status" value="1"/>
</dbReference>
<dbReference type="PIRSF" id="PIRSF000098">
    <property type="entry name" value="Homoser_dehydrog"/>
    <property type="match status" value="1"/>
</dbReference>
<dbReference type="InterPro" id="IPR005106">
    <property type="entry name" value="Asp/hSer_DH_NAD-bd"/>
</dbReference>
<evidence type="ECO:0000256" key="4">
    <source>
        <dbReference type="ARBA" id="ARBA00013213"/>
    </source>
</evidence>
<evidence type="ECO:0000313" key="16">
    <source>
        <dbReference type="EMBL" id="CAA6808553.1"/>
    </source>
</evidence>
<keyword evidence="9 13" id="KW-0560">Oxidoreductase</keyword>
<name>A0A6S6SQS7_9BACT</name>
<feature type="domain" description="ACT" evidence="15">
    <location>
        <begin position="340"/>
        <end position="413"/>
    </location>
</feature>
<dbReference type="InterPro" id="IPR019811">
    <property type="entry name" value="HDH_CS"/>
</dbReference>
<dbReference type="InterPro" id="IPR036291">
    <property type="entry name" value="NAD(P)-bd_dom_sf"/>
</dbReference>
<dbReference type="AlphaFoldDB" id="A0A6S6SQS7"/>
<evidence type="ECO:0000256" key="6">
    <source>
        <dbReference type="ARBA" id="ARBA00022605"/>
    </source>
</evidence>
<dbReference type="PANTHER" id="PTHR43331">
    <property type="entry name" value="HOMOSERINE DEHYDROGENASE"/>
    <property type="match status" value="1"/>
</dbReference>
<dbReference type="Gene3D" id="3.30.360.10">
    <property type="entry name" value="Dihydrodipicolinate Reductase, domain 2"/>
    <property type="match status" value="1"/>
</dbReference>
<organism evidence="16">
    <name type="scientific">uncultured Campylobacterales bacterium</name>
    <dbReference type="NCBI Taxonomy" id="352960"/>
    <lineage>
        <taxon>Bacteria</taxon>
        <taxon>Pseudomonadati</taxon>
        <taxon>Campylobacterota</taxon>
        <taxon>Epsilonproteobacteria</taxon>
        <taxon>Campylobacterales</taxon>
        <taxon>environmental samples</taxon>
    </lineage>
</organism>
<dbReference type="CDD" id="cd04881">
    <property type="entry name" value="ACT_HSDH-Hom"/>
    <property type="match status" value="1"/>
</dbReference>
<dbReference type="Gene3D" id="3.30.70.260">
    <property type="match status" value="1"/>
</dbReference>
<dbReference type="Pfam" id="PF03447">
    <property type="entry name" value="NAD_binding_3"/>
    <property type="match status" value="1"/>
</dbReference>
<evidence type="ECO:0000256" key="12">
    <source>
        <dbReference type="PIRSR" id="PIRSR000098-2"/>
    </source>
</evidence>
<dbReference type="InterPro" id="IPR016204">
    <property type="entry name" value="HDH"/>
</dbReference>
<dbReference type="FunFam" id="3.30.360.10:FF:000005">
    <property type="entry name" value="Homoserine dehydrogenase"/>
    <property type="match status" value="1"/>
</dbReference>
<comment type="catalytic activity">
    <reaction evidence="13">
        <text>L-homoserine + NADP(+) = L-aspartate 4-semialdehyde + NADPH + H(+)</text>
        <dbReference type="Rhea" id="RHEA:15761"/>
        <dbReference type="ChEBI" id="CHEBI:15378"/>
        <dbReference type="ChEBI" id="CHEBI:57476"/>
        <dbReference type="ChEBI" id="CHEBI:57783"/>
        <dbReference type="ChEBI" id="CHEBI:58349"/>
        <dbReference type="ChEBI" id="CHEBI:537519"/>
        <dbReference type="EC" id="1.1.1.3"/>
    </reaction>
</comment>
<dbReference type="InterPro" id="IPR001342">
    <property type="entry name" value="HDH_cat"/>
</dbReference>
<evidence type="ECO:0000256" key="14">
    <source>
        <dbReference type="RuleBase" id="RU004171"/>
    </source>
</evidence>
<evidence type="ECO:0000256" key="7">
    <source>
        <dbReference type="ARBA" id="ARBA00022697"/>
    </source>
</evidence>
<dbReference type="SUPFAM" id="SSF55347">
    <property type="entry name" value="Glyceraldehyde-3-phosphate dehydrogenase-like, C-terminal domain"/>
    <property type="match status" value="1"/>
</dbReference>
<keyword evidence="6 13" id="KW-0028">Amino-acid biosynthesis</keyword>
<dbReference type="InterPro" id="IPR002912">
    <property type="entry name" value="ACT_dom"/>
</dbReference>
<accession>A0A6S6SQS7</accession>
<gene>
    <name evidence="16" type="ORF">HELGO_WM16327</name>
</gene>
<evidence type="ECO:0000259" key="15">
    <source>
        <dbReference type="PROSITE" id="PS51671"/>
    </source>
</evidence>
<keyword evidence="7 13" id="KW-0791">Threonine biosynthesis</keyword>
<comment type="pathway">
    <text evidence="1 13">Amino-acid biosynthesis; L-threonine biosynthesis; L-threonine from L-aspartate: step 3/5.</text>
</comment>
<dbReference type="Gene3D" id="3.40.50.720">
    <property type="entry name" value="NAD(P)-binding Rossmann-like Domain"/>
    <property type="match status" value="1"/>
</dbReference>
<feature type="binding site" evidence="12">
    <location>
        <position position="182"/>
    </location>
    <ligand>
        <name>L-homoserine</name>
        <dbReference type="ChEBI" id="CHEBI:57476"/>
    </ligand>
</feature>
<dbReference type="UniPathway" id="UPA00051">
    <property type="reaction ID" value="UER00465"/>
</dbReference>
<sequence length="416" mass="45499">MLKVGIIGVGTVGSSVVKILQNSKDLITSKVNQEIVPVLGVVKNLSKKRDIDITLSDNIDDILNNDDIDIVVELMGGVEDAYEVVKRALLKGKYVVTANKALLAYHRYDLESISNKHLGYEASVAGGIPIVKALKEGLSANNISSIKGIMNGTSNFMLTKMIKEGFKYDEILKIAQDLGYAEADPTFDVGGHDAAHKILILASIAYNIDAKPEEILIEGIENITKDEIKFAKEFGYEIKLLGICKKIGSEIDIRVHPVFISCDDMISKVNGVMNAITVKGDMVEESMYYGPGAGGDATASAVVADIIDIARGHNDSLLGYTDNKSTYTLMSSDDIHTEYYVRIHVADEIGVLNQITKIFASKNISISTFLQNSDEKTATLLFSTHKAKEKNIKSALVEIEKLSFVKEKPSMMRIEK</sequence>
<feature type="binding site" evidence="12">
    <location>
        <position position="100"/>
    </location>
    <ligand>
        <name>NADPH</name>
        <dbReference type="ChEBI" id="CHEBI:57783"/>
    </ligand>
</feature>
<protein>
    <recommendedName>
        <fullName evidence="5 13">Homoserine dehydrogenase</fullName>
        <ecNumber evidence="4 13">1.1.1.3</ecNumber>
    </recommendedName>
</protein>
<dbReference type="GO" id="GO:0009086">
    <property type="term" value="P:methionine biosynthetic process"/>
    <property type="evidence" value="ECO:0007669"/>
    <property type="project" value="UniProtKB-KW"/>
</dbReference>
<evidence type="ECO:0000256" key="9">
    <source>
        <dbReference type="ARBA" id="ARBA00023002"/>
    </source>
</evidence>
<dbReference type="GO" id="GO:0050661">
    <property type="term" value="F:NADP binding"/>
    <property type="evidence" value="ECO:0007669"/>
    <property type="project" value="InterPro"/>
</dbReference>
<proteinExistence type="inferred from homology"/>
<keyword evidence="8 12" id="KW-0521">NADP</keyword>
<dbReference type="EC" id="1.1.1.3" evidence="4 13"/>
<dbReference type="PANTHER" id="PTHR43331:SF1">
    <property type="entry name" value="HOMOSERINE DEHYDROGENASE"/>
    <property type="match status" value="1"/>
</dbReference>
<evidence type="ECO:0000256" key="1">
    <source>
        <dbReference type="ARBA" id="ARBA00005056"/>
    </source>
</evidence>
<feature type="active site" description="Proton donor" evidence="11">
    <location>
        <position position="197"/>
    </location>
</feature>